<dbReference type="GO" id="GO:0016787">
    <property type="term" value="F:hydrolase activity"/>
    <property type="evidence" value="ECO:0007669"/>
    <property type="project" value="UniProtKB-KW"/>
</dbReference>
<dbReference type="InterPro" id="IPR029058">
    <property type="entry name" value="AB_hydrolase_fold"/>
</dbReference>
<dbReference type="PANTHER" id="PTHR10824:SF4">
    <property type="entry name" value="ACYL-COENZYME A THIOESTERASE 1-LIKE"/>
    <property type="match status" value="1"/>
</dbReference>
<dbReference type="InterPro" id="IPR014940">
    <property type="entry name" value="BAAT_C"/>
</dbReference>
<dbReference type="Proteomes" id="UP001327225">
    <property type="component" value="Chromosome"/>
</dbReference>
<reference evidence="3" key="1">
    <citation type="submission" date="2023-12" db="EMBL/GenBank/DDBJ databases">
        <title>Novel species in genus Nocardioides.</title>
        <authorList>
            <person name="Zhou H."/>
        </authorList>
    </citation>
    <scope>NUCLEOTIDE SEQUENCE [LARGE SCALE GENOMIC DNA]</scope>
    <source>
        <strain evidence="3">HM61</strain>
    </source>
</reference>
<organism evidence="2 3">
    <name type="scientific">Nocardioides bizhenqiangii</name>
    <dbReference type="NCBI Taxonomy" id="3095076"/>
    <lineage>
        <taxon>Bacteria</taxon>
        <taxon>Bacillati</taxon>
        <taxon>Actinomycetota</taxon>
        <taxon>Actinomycetes</taxon>
        <taxon>Propionibacteriales</taxon>
        <taxon>Nocardioidaceae</taxon>
        <taxon>Nocardioides</taxon>
    </lineage>
</organism>
<feature type="domain" description="BAAT/Acyl-CoA thioester hydrolase C-terminal" evidence="1">
    <location>
        <begin position="64"/>
        <end position="228"/>
    </location>
</feature>
<dbReference type="Gene3D" id="3.40.50.1820">
    <property type="entry name" value="alpha/beta hydrolase"/>
    <property type="match status" value="1"/>
</dbReference>
<dbReference type="SUPFAM" id="SSF53474">
    <property type="entry name" value="alpha/beta-Hydrolases"/>
    <property type="match status" value="1"/>
</dbReference>
<evidence type="ECO:0000313" key="3">
    <source>
        <dbReference type="Proteomes" id="UP001327225"/>
    </source>
</evidence>
<evidence type="ECO:0000313" key="2">
    <source>
        <dbReference type="EMBL" id="WQQ25751.1"/>
    </source>
</evidence>
<protein>
    <submittedName>
        <fullName evidence="2">Alpha/beta fold hydrolase</fullName>
    </submittedName>
</protein>
<evidence type="ECO:0000259" key="1">
    <source>
        <dbReference type="Pfam" id="PF08840"/>
    </source>
</evidence>
<sequence length="274" mass="28681">MRFTDPEWLLAEPQAPTGTGVLLLAGSSGRVAAGRAELLARHGATVLAIRWFGGPGQQPGPYEVPLELFVDALDQLEPECERLALVGTSFGAEAALLVAALDGRVTATVAFAPSAYVWPGYGADRWTSHWTWQGSALPFVPLVEDWTPDSDPPAYRGWYDESLAAAGPEVVDAAAIPVERIGGRVVLVAGGDDQVWPAVDFAAAIADRRQRHLLATEVVVDPGAGHRTLLPGEAPVVGGQRMQRGGADGADRALGARAWPVIASALALRASDGG</sequence>
<dbReference type="RefSeq" id="WP_322937006.1">
    <property type="nucleotide sequence ID" value="NZ_CP141059.1"/>
</dbReference>
<proteinExistence type="predicted"/>
<accession>A0ABZ0ZMZ1</accession>
<keyword evidence="3" id="KW-1185">Reference proteome</keyword>
<dbReference type="EMBL" id="CP141059">
    <property type="protein sequence ID" value="WQQ25751.1"/>
    <property type="molecule type" value="Genomic_DNA"/>
</dbReference>
<dbReference type="PANTHER" id="PTHR10824">
    <property type="entry name" value="ACYL-COENZYME A THIOESTERASE-RELATED"/>
    <property type="match status" value="1"/>
</dbReference>
<keyword evidence="2" id="KW-0378">Hydrolase</keyword>
<name>A0ABZ0ZMZ1_9ACTN</name>
<dbReference type="Pfam" id="PF08840">
    <property type="entry name" value="BAAT_C"/>
    <property type="match status" value="1"/>
</dbReference>
<gene>
    <name evidence="2" type="ORF">SHK19_17510</name>
</gene>